<sequence length="987" mass="110036">MRLKFLIPLLFLLPAMLISQTGKISGKVYNEATKEPIPGANVILEGTRLGSAADVNGNYIILNIPPGKYDVVVSAVGYVKTTIKNVIVNADKTTFLDVALKEEVIGLPEVVVQAERPLIDISQTSSRAMITSDDISALPVANFQEALRISPSNYSGYIRGGRRYETKFLIEGVDVSDKYYEAFSANYGGNLYTTYHGLSLTFRENSNVAEVGVGAIEEISVNSGASSAELSQATGGVVNITLKEGRGRISGKAYVRYASKLPHKGPDLYFGLLPDGSTAADKYFGEKRALEAKGDPASLAKARLYTWTPGKYWYGNKPTAEFEASLGGGLFKDMGFFADVRFYETYGRFPNEFNRRLDITGKLTYNLTPSIKLTAIGLVNDQGFYFGWKNRVFNENYKFFLEGVPKYTKGSFALSGKLTHALSSRTFYELQVSFLTSPTEAGFVDSNGDGKVEVNEDDGDFIKFATPEEIRKYISKTDKTKFFTTTPRNESESEASFPSSGPYPLARPGAYYEYQRLSQFNVKGDIKSQVTNHHFVSAGFDLKFYKFTHLRRYTVVGRFDVEDYIVKPYELGFYLQDKIEYSGIIVNVGLRADAFNAGAKEIDNYFAPYDVKTEQVQLGGTNEVLTVNRYILRRNTNVKTKWLIGPRLGISHPISDKASMYYSFSRSMQVPPFASLYADAYSEMHGTLPNVWLVDQEPLKSTIYEMGIQYVISNYFGIDLSAYYKTIENYVPLAYGVTPRPGVAITYFIRFNGGYADSRGIELTLNSRALPVANLFKLSGKLTYAYSYIKNLVVSPDALRGQNVTSFSTLGGDSAKYGGKLPFENAKYFAGYEMNVVSNLSSSFTGYDRPHRISLSLFFDFPAPFKGVPVDFRLSTFTTAASGFLYPLILADPRSRKLGEGPWNIRTDMRLEAGYSLGKVRIAPYLEIKNLFDRENIIGYDRTTDEGQLLWEQKKIPTGPLGLTVFRDGTSAFDIAREVYFGISINF</sequence>
<evidence type="ECO:0000256" key="2">
    <source>
        <dbReference type="ARBA" id="ARBA00022448"/>
    </source>
</evidence>
<comment type="subcellular location">
    <subcellularLocation>
        <location evidence="1">Cell outer membrane</location>
        <topology evidence="1">Multi-pass membrane protein</topology>
    </subcellularLocation>
</comment>
<dbReference type="Gene3D" id="2.170.130.10">
    <property type="entry name" value="TonB-dependent receptor, plug domain"/>
    <property type="match status" value="1"/>
</dbReference>
<keyword evidence="9" id="KW-0675">Receptor</keyword>
<dbReference type="PANTHER" id="PTHR30069">
    <property type="entry name" value="TONB-DEPENDENT OUTER MEMBRANE RECEPTOR"/>
    <property type="match status" value="1"/>
</dbReference>
<evidence type="ECO:0000259" key="8">
    <source>
        <dbReference type="Pfam" id="PF07715"/>
    </source>
</evidence>
<dbReference type="RefSeq" id="WP_092346806.1">
    <property type="nucleotide sequence ID" value="NZ_CZVW01000001.1"/>
</dbReference>
<dbReference type="InterPro" id="IPR039426">
    <property type="entry name" value="TonB-dep_rcpt-like"/>
</dbReference>
<evidence type="ECO:0000256" key="1">
    <source>
        <dbReference type="ARBA" id="ARBA00004571"/>
    </source>
</evidence>
<evidence type="ECO:0000256" key="7">
    <source>
        <dbReference type="ARBA" id="ARBA00023237"/>
    </source>
</evidence>
<evidence type="ECO:0000256" key="6">
    <source>
        <dbReference type="ARBA" id="ARBA00023136"/>
    </source>
</evidence>
<evidence type="ECO:0000313" key="9">
    <source>
        <dbReference type="EMBL" id="CUS96354.1"/>
    </source>
</evidence>
<dbReference type="PANTHER" id="PTHR30069:SF29">
    <property type="entry name" value="HEMOGLOBIN AND HEMOGLOBIN-HAPTOGLOBIN-BINDING PROTEIN 1-RELATED"/>
    <property type="match status" value="1"/>
</dbReference>
<evidence type="ECO:0000256" key="5">
    <source>
        <dbReference type="ARBA" id="ARBA00022729"/>
    </source>
</evidence>
<dbReference type="SUPFAM" id="SSF49464">
    <property type="entry name" value="Carboxypeptidase regulatory domain-like"/>
    <property type="match status" value="1"/>
</dbReference>
<keyword evidence="7" id="KW-0998">Cell outer membrane</keyword>
<dbReference type="GO" id="GO:0009279">
    <property type="term" value="C:cell outer membrane"/>
    <property type="evidence" value="ECO:0007669"/>
    <property type="project" value="UniProtKB-SubCell"/>
</dbReference>
<keyword evidence="3" id="KW-1134">Transmembrane beta strand</keyword>
<dbReference type="AlphaFoldDB" id="A0A0P1MLK3"/>
<dbReference type="OrthoDB" id="9768470at2"/>
<gene>
    <name evidence="9" type="ORF">JGI23_00106</name>
</gene>
<dbReference type="GO" id="GO:0015344">
    <property type="term" value="F:siderophore uptake transmembrane transporter activity"/>
    <property type="evidence" value="ECO:0007669"/>
    <property type="project" value="TreeGrafter"/>
</dbReference>
<keyword evidence="10" id="KW-1185">Reference proteome</keyword>
<dbReference type="Pfam" id="PF07715">
    <property type="entry name" value="Plug"/>
    <property type="match status" value="1"/>
</dbReference>
<dbReference type="Pfam" id="PF13715">
    <property type="entry name" value="CarbopepD_reg_2"/>
    <property type="match status" value="1"/>
</dbReference>
<dbReference type="Gene3D" id="2.40.170.20">
    <property type="entry name" value="TonB-dependent receptor, beta-barrel domain"/>
    <property type="match status" value="1"/>
</dbReference>
<dbReference type="Gene3D" id="2.60.40.1120">
    <property type="entry name" value="Carboxypeptidase-like, regulatory domain"/>
    <property type="match status" value="1"/>
</dbReference>
<evidence type="ECO:0000256" key="4">
    <source>
        <dbReference type="ARBA" id="ARBA00022692"/>
    </source>
</evidence>
<organism evidence="9 10">
    <name type="scientific">Candidatus Chryseopegocella kryptomonas</name>
    <dbReference type="NCBI Taxonomy" id="1633643"/>
    <lineage>
        <taxon>Bacteria</taxon>
        <taxon>Pseudomonadati</taxon>
        <taxon>Candidatus Kryptoniota</taxon>
        <taxon>Candidatus Chryseopegocella</taxon>
    </lineage>
</organism>
<feature type="domain" description="TonB-dependent receptor plug" evidence="8">
    <location>
        <begin position="123"/>
        <end position="237"/>
    </location>
</feature>
<keyword evidence="4" id="KW-0812">Transmembrane</keyword>
<dbReference type="InterPro" id="IPR012910">
    <property type="entry name" value="Plug_dom"/>
</dbReference>
<dbReference type="SUPFAM" id="SSF56935">
    <property type="entry name" value="Porins"/>
    <property type="match status" value="1"/>
</dbReference>
<proteinExistence type="predicted"/>
<dbReference type="InterPro" id="IPR008969">
    <property type="entry name" value="CarboxyPept-like_regulatory"/>
</dbReference>
<keyword evidence="2" id="KW-0813">Transport</keyword>
<keyword evidence="6" id="KW-0472">Membrane</keyword>
<reference evidence="10" key="1">
    <citation type="submission" date="2015-11" db="EMBL/GenBank/DDBJ databases">
        <authorList>
            <person name="Varghese N."/>
        </authorList>
    </citation>
    <scope>NUCLEOTIDE SEQUENCE [LARGE SCALE GENOMIC DNA]</scope>
    <source>
        <strain evidence="10">JGI-23</strain>
    </source>
</reference>
<keyword evidence="5" id="KW-0732">Signal</keyword>
<name>A0A0P1MLK3_9BACT</name>
<accession>A0A0P1MLK3</accession>
<protein>
    <submittedName>
        <fullName evidence="9">Outer membrane receptor proteins, mostly Fe transport</fullName>
    </submittedName>
</protein>
<dbReference type="GO" id="GO:0044718">
    <property type="term" value="P:siderophore transmembrane transport"/>
    <property type="evidence" value="ECO:0007669"/>
    <property type="project" value="TreeGrafter"/>
</dbReference>
<dbReference type="Proteomes" id="UP000199197">
    <property type="component" value="Unassembled WGS sequence"/>
</dbReference>
<dbReference type="EMBL" id="CZVW01000001">
    <property type="protein sequence ID" value="CUS96354.1"/>
    <property type="molecule type" value="Genomic_DNA"/>
</dbReference>
<evidence type="ECO:0000313" key="10">
    <source>
        <dbReference type="Proteomes" id="UP000199197"/>
    </source>
</evidence>
<evidence type="ECO:0000256" key="3">
    <source>
        <dbReference type="ARBA" id="ARBA00022452"/>
    </source>
</evidence>
<dbReference type="InterPro" id="IPR036942">
    <property type="entry name" value="Beta-barrel_TonB_sf"/>
</dbReference>
<dbReference type="InterPro" id="IPR037066">
    <property type="entry name" value="Plug_dom_sf"/>
</dbReference>